<comment type="caution">
    <text evidence="1">The sequence shown here is derived from an EMBL/GenBank/DDBJ whole genome shotgun (WGS) entry which is preliminary data.</text>
</comment>
<dbReference type="EMBL" id="QUNG01000002">
    <property type="protein sequence ID" value="REG85795.1"/>
    <property type="molecule type" value="Genomic_DNA"/>
</dbReference>
<evidence type="ECO:0000313" key="2">
    <source>
        <dbReference type="Proteomes" id="UP000256542"/>
    </source>
</evidence>
<evidence type="ECO:0000313" key="1">
    <source>
        <dbReference type="EMBL" id="REG85795.1"/>
    </source>
</evidence>
<proteinExistence type="predicted"/>
<protein>
    <submittedName>
        <fullName evidence="1">Phosphohistidine phosphatase SixA</fullName>
    </submittedName>
</protein>
<dbReference type="RefSeq" id="WP_115896568.1">
    <property type="nucleotide sequence ID" value="NZ_QUNG01000002.1"/>
</dbReference>
<dbReference type="CDD" id="cd07067">
    <property type="entry name" value="HP_PGM_like"/>
    <property type="match status" value="1"/>
</dbReference>
<dbReference type="OrthoDB" id="280692at2"/>
<dbReference type="Gene3D" id="3.40.50.1240">
    <property type="entry name" value="Phosphoglycerate mutase-like"/>
    <property type="match status" value="1"/>
</dbReference>
<dbReference type="Pfam" id="PF00300">
    <property type="entry name" value="His_Phos_1"/>
    <property type="match status" value="1"/>
</dbReference>
<dbReference type="InterPro" id="IPR013078">
    <property type="entry name" value="His_Pase_superF_clade-1"/>
</dbReference>
<dbReference type="AlphaFoldDB" id="A0A3E0DRN0"/>
<dbReference type="SMART" id="SM00855">
    <property type="entry name" value="PGAM"/>
    <property type="match status" value="1"/>
</dbReference>
<sequence length="159" mass="17713">MSNDKRLYVLRHGNAFAHGYEQDAQRELTPEGVAEVVQTARAFKEKGEVLDAVYVSPYVRAQQTAHHFLAELAQDGLTPQPCPLITPSGKELDVALWLNDQKAHSILLITHQPFAHQLVELLSDEPLPASFAMTTAAMAALEGELFATACCQYRWQIRQ</sequence>
<dbReference type="Proteomes" id="UP000256542">
    <property type="component" value="Unassembled WGS sequence"/>
</dbReference>
<accession>A0A3E0DRN0</accession>
<reference evidence="1 2" key="1">
    <citation type="submission" date="2018-08" db="EMBL/GenBank/DDBJ databases">
        <title>Genomic Encyclopedia of Type Strains, Phase III (KMG-III): the genomes of soil and plant-associated and newly described type strains.</title>
        <authorList>
            <person name="Whitman W."/>
        </authorList>
    </citation>
    <scope>NUCLEOTIDE SEQUENCE [LARGE SCALE GENOMIC DNA]</scope>
    <source>
        <strain evidence="1 2">CECT 7375</strain>
    </source>
</reference>
<gene>
    <name evidence="1" type="ORF">DFP81_102334</name>
</gene>
<organism evidence="1 2">
    <name type="scientific">Marinomonas pollencensis</name>
    <dbReference type="NCBI Taxonomy" id="491954"/>
    <lineage>
        <taxon>Bacteria</taxon>
        <taxon>Pseudomonadati</taxon>
        <taxon>Pseudomonadota</taxon>
        <taxon>Gammaproteobacteria</taxon>
        <taxon>Oceanospirillales</taxon>
        <taxon>Oceanospirillaceae</taxon>
        <taxon>Marinomonas</taxon>
    </lineage>
</organism>
<dbReference type="InterPro" id="IPR029033">
    <property type="entry name" value="His_PPase_superfam"/>
</dbReference>
<name>A0A3E0DRN0_9GAMM</name>
<keyword evidence="2" id="KW-1185">Reference proteome</keyword>
<dbReference type="SUPFAM" id="SSF53254">
    <property type="entry name" value="Phosphoglycerate mutase-like"/>
    <property type="match status" value="1"/>
</dbReference>